<evidence type="ECO:0000313" key="3">
    <source>
        <dbReference type="Proteomes" id="UP001054902"/>
    </source>
</evidence>
<dbReference type="Proteomes" id="UP001054902">
    <property type="component" value="Unassembled WGS sequence"/>
</dbReference>
<sequence>MIIKSPSDVMIVLEDLSKVSNNTPNGPDLDMENLSYSEGIEDSKENNLSMYDSISDYRNVRSDTSHALPDEQDYTLEIKLPATYDSFSEYGEAVLSNEADHSSSDDKSSTFHGSSYVYYDMPKECPGD</sequence>
<name>A0AAD3DEW6_9STRA</name>
<proteinExistence type="predicted"/>
<gene>
    <name evidence="2" type="ORF">CTEN210_18211</name>
</gene>
<comment type="caution">
    <text evidence="2">The sequence shown here is derived from an EMBL/GenBank/DDBJ whole genome shotgun (WGS) entry which is preliminary data.</text>
</comment>
<protein>
    <submittedName>
        <fullName evidence="2">Uncharacterized protein</fullName>
    </submittedName>
</protein>
<organism evidence="2 3">
    <name type="scientific">Chaetoceros tenuissimus</name>
    <dbReference type="NCBI Taxonomy" id="426638"/>
    <lineage>
        <taxon>Eukaryota</taxon>
        <taxon>Sar</taxon>
        <taxon>Stramenopiles</taxon>
        <taxon>Ochrophyta</taxon>
        <taxon>Bacillariophyta</taxon>
        <taxon>Coscinodiscophyceae</taxon>
        <taxon>Chaetocerotophycidae</taxon>
        <taxon>Chaetocerotales</taxon>
        <taxon>Chaetocerotaceae</taxon>
        <taxon>Chaetoceros</taxon>
    </lineage>
</organism>
<feature type="region of interest" description="Disordered" evidence="1">
    <location>
        <begin position="96"/>
        <end position="128"/>
    </location>
</feature>
<reference evidence="2 3" key="1">
    <citation type="journal article" date="2021" name="Sci. Rep.">
        <title>The genome of the diatom Chaetoceros tenuissimus carries an ancient integrated fragment of an extant virus.</title>
        <authorList>
            <person name="Hongo Y."/>
            <person name="Kimura K."/>
            <person name="Takaki Y."/>
            <person name="Yoshida Y."/>
            <person name="Baba S."/>
            <person name="Kobayashi G."/>
            <person name="Nagasaki K."/>
            <person name="Hano T."/>
            <person name="Tomaru Y."/>
        </authorList>
    </citation>
    <scope>NUCLEOTIDE SEQUENCE [LARGE SCALE GENOMIC DNA]</scope>
    <source>
        <strain evidence="2 3">NIES-3715</strain>
    </source>
</reference>
<dbReference type="EMBL" id="BLLK01000075">
    <property type="protein sequence ID" value="GFH61735.1"/>
    <property type="molecule type" value="Genomic_DNA"/>
</dbReference>
<accession>A0AAD3DEW6</accession>
<evidence type="ECO:0000313" key="2">
    <source>
        <dbReference type="EMBL" id="GFH61735.1"/>
    </source>
</evidence>
<keyword evidence="3" id="KW-1185">Reference proteome</keyword>
<dbReference type="AlphaFoldDB" id="A0AAD3DEW6"/>
<feature type="compositionally biased region" description="Basic and acidic residues" evidence="1">
    <location>
        <begin position="98"/>
        <end position="109"/>
    </location>
</feature>
<evidence type="ECO:0000256" key="1">
    <source>
        <dbReference type="SAM" id="MobiDB-lite"/>
    </source>
</evidence>